<reference evidence="1 2" key="1">
    <citation type="submission" date="2018-12" db="EMBL/GenBank/DDBJ databases">
        <authorList>
            <person name="Yang Y."/>
        </authorList>
    </citation>
    <scope>NUCLEOTIDE SEQUENCE [LARGE SCALE GENOMIC DNA]</scope>
    <source>
        <strain evidence="1 2">GSF71</strain>
    </source>
</reference>
<organism evidence="1 2">
    <name type="scientific">Azospirillum doebereinerae</name>
    <dbReference type="NCBI Taxonomy" id="92933"/>
    <lineage>
        <taxon>Bacteria</taxon>
        <taxon>Pseudomonadati</taxon>
        <taxon>Pseudomonadota</taxon>
        <taxon>Alphaproteobacteria</taxon>
        <taxon>Rhodospirillales</taxon>
        <taxon>Azospirillaceae</taxon>
        <taxon>Azospirillum</taxon>
    </lineage>
</organism>
<sequence length="352" mass="39213">MPAVARLNDKCTGHGCWPARTNVEASTNVFVNGRGAHRVGDAWGAHTCPTIPETHAGFQSAGASSVYVNGRRLARVGDAVSCGSTVYEGSLNVNCGDNAPVPVSLSSGEMDVCSVEIVPAIMHNKGWHKAAALMERWFAGPPNEKAVDGVPDTQTISLDWVLSFPRVYIEYQNLLFEMLTGPAWFTTKAKDILRDRLKENNLWEGGSFNPFTLPLPEAHKLWHIQTYYFNDGISPLLNLDEMSAALHNFSFHIFPVGYVNVSENGRRDVTVTGAGIYLRDNFDFHDAPNSKTQPLGNWYLPDQVNIFGKGCEMSNEKFQYWRLRHGRGHDYIIYSDVRYIVDGLPRKVQFSA</sequence>
<dbReference type="RefSeq" id="WP_126994827.1">
    <property type="nucleotide sequence ID" value="NZ_JBNPXW010000002.1"/>
</dbReference>
<dbReference type="Pfam" id="PF05488">
    <property type="entry name" value="PAAR_motif"/>
    <property type="match status" value="1"/>
</dbReference>
<evidence type="ECO:0008006" key="3">
    <source>
        <dbReference type="Google" id="ProtNLM"/>
    </source>
</evidence>
<dbReference type="EMBL" id="RZIJ01000002">
    <property type="protein sequence ID" value="RUQ74937.1"/>
    <property type="molecule type" value="Genomic_DNA"/>
</dbReference>
<dbReference type="InterPro" id="IPR008727">
    <property type="entry name" value="PAAR_motif"/>
</dbReference>
<dbReference type="AlphaFoldDB" id="A0A3S0V8A5"/>
<evidence type="ECO:0000313" key="1">
    <source>
        <dbReference type="EMBL" id="RUQ74937.1"/>
    </source>
</evidence>
<protein>
    <recommendedName>
        <fullName evidence="3">PAAR domain-containing protein</fullName>
    </recommendedName>
</protein>
<comment type="caution">
    <text evidence="1">The sequence shown here is derived from an EMBL/GenBank/DDBJ whole genome shotgun (WGS) entry which is preliminary data.</text>
</comment>
<dbReference type="OrthoDB" id="9807902at2"/>
<accession>A0A3S0V8A5</accession>
<gene>
    <name evidence="1" type="ORF">EJ913_03440</name>
</gene>
<proteinExistence type="predicted"/>
<keyword evidence="2" id="KW-1185">Reference proteome</keyword>
<name>A0A3S0V8A5_9PROT</name>
<dbReference type="Pfam" id="PF19940">
    <property type="entry name" value="DUF6402"/>
    <property type="match status" value="2"/>
</dbReference>
<dbReference type="InterPro" id="IPR045646">
    <property type="entry name" value="DUF6402"/>
</dbReference>
<dbReference type="Proteomes" id="UP000280346">
    <property type="component" value="Unassembled WGS sequence"/>
</dbReference>
<dbReference type="Gene3D" id="2.60.200.60">
    <property type="match status" value="1"/>
</dbReference>
<dbReference type="CDD" id="cd14737">
    <property type="entry name" value="PAAR_1"/>
    <property type="match status" value="1"/>
</dbReference>
<evidence type="ECO:0000313" key="2">
    <source>
        <dbReference type="Proteomes" id="UP000280346"/>
    </source>
</evidence>